<accession>A0A4C1ZWZ9</accession>
<proteinExistence type="predicted"/>
<dbReference type="EMBL" id="BGZK01002329">
    <property type="protein sequence ID" value="GBP92986.1"/>
    <property type="molecule type" value="Genomic_DNA"/>
</dbReference>
<dbReference type="AlphaFoldDB" id="A0A4C1ZWZ9"/>
<evidence type="ECO:0000313" key="2">
    <source>
        <dbReference type="Proteomes" id="UP000299102"/>
    </source>
</evidence>
<evidence type="ECO:0000313" key="1">
    <source>
        <dbReference type="EMBL" id="GBP92986.1"/>
    </source>
</evidence>
<gene>
    <name evidence="1" type="ORF">EVAR_100934_1</name>
</gene>
<comment type="caution">
    <text evidence="1">The sequence shown here is derived from an EMBL/GenBank/DDBJ whole genome shotgun (WGS) entry which is preliminary data.</text>
</comment>
<keyword evidence="2" id="KW-1185">Reference proteome</keyword>
<organism evidence="1 2">
    <name type="scientific">Eumeta variegata</name>
    <name type="common">Bagworm moth</name>
    <name type="synonym">Eumeta japonica</name>
    <dbReference type="NCBI Taxonomy" id="151549"/>
    <lineage>
        <taxon>Eukaryota</taxon>
        <taxon>Metazoa</taxon>
        <taxon>Ecdysozoa</taxon>
        <taxon>Arthropoda</taxon>
        <taxon>Hexapoda</taxon>
        <taxon>Insecta</taxon>
        <taxon>Pterygota</taxon>
        <taxon>Neoptera</taxon>
        <taxon>Endopterygota</taxon>
        <taxon>Lepidoptera</taxon>
        <taxon>Glossata</taxon>
        <taxon>Ditrysia</taxon>
        <taxon>Tineoidea</taxon>
        <taxon>Psychidae</taxon>
        <taxon>Oiketicinae</taxon>
        <taxon>Eumeta</taxon>
    </lineage>
</organism>
<sequence>MRKLFFSPGWLVGLRGSSLHANSQVESGGLCFDKTTPLVNCSNRSVHRFGIRSNLWRGDGEPFPPFHILATAIVMIVKASKSARVRLSTNCPVIFSQQSRICPFYFGLCEP</sequence>
<dbReference type="Proteomes" id="UP000299102">
    <property type="component" value="Unassembled WGS sequence"/>
</dbReference>
<protein>
    <submittedName>
        <fullName evidence="1">Uncharacterized protein</fullName>
    </submittedName>
</protein>
<name>A0A4C1ZWZ9_EUMVA</name>
<reference evidence="1 2" key="1">
    <citation type="journal article" date="2019" name="Commun. Biol.">
        <title>The bagworm genome reveals a unique fibroin gene that provides high tensile strength.</title>
        <authorList>
            <person name="Kono N."/>
            <person name="Nakamura H."/>
            <person name="Ohtoshi R."/>
            <person name="Tomita M."/>
            <person name="Numata K."/>
            <person name="Arakawa K."/>
        </authorList>
    </citation>
    <scope>NUCLEOTIDE SEQUENCE [LARGE SCALE GENOMIC DNA]</scope>
</reference>